<keyword evidence="2" id="KW-1185">Reference proteome</keyword>
<organism evidence="2 3">
    <name type="scientific">Panagrolaimus davidi</name>
    <dbReference type="NCBI Taxonomy" id="227884"/>
    <lineage>
        <taxon>Eukaryota</taxon>
        <taxon>Metazoa</taxon>
        <taxon>Ecdysozoa</taxon>
        <taxon>Nematoda</taxon>
        <taxon>Chromadorea</taxon>
        <taxon>Rhabditida</taxon>
        <taxon>Tylenchina</taxon>
        <taxon>Panagrolaimomorpha</taxon>
        <taxon>Panagrolaimoidea</taxon>
        <taxon>Panagrolaimidae</taxon>
        <taxon>Panagrolaimus</taxon>
    </lineage>
</organism>
<dbReference type="GO" id="GO:0008310">
    <property type="term" value="F:single-stranded DNA 3'-5' DNA exonuclease activity"/>
    <property type="evidence" value="ECO:0007669"/>
    <property type="project" value="TreeGrafter"/>
</dbReference>
<keyword evidence="1" id="KW-0863">Zinc-finger</keyword>
<keyword evidence="1" id="KW-0808">Transferase</keyword>
<dbReference type="GO" id="GO:0006272">
    <property type="term" value="P:leading strand elongation"/>
    <property type="evidence" value="ECO:0007669"/>
    <property type="project" value="TreeGrafter"/>
</dbReference>
<dbReference type="GO" id="GO:0006287">
    <property type="term" value="P:base-excision repair, gap-filling"/>
    <property type="evidence" value="ECO:0007669"/>
    <property type="project" value="TreeGrafter"/>
</dbReference>
<dbReference type="GO" id="GO:0000278">
    <property type="term" value="P:mitotic cell cycle"/>
    <property type="evidence" value="ECO:0007669"/>
    <property type="project" value="TreeGrafter"/>
</dbReference>
<dbReference type="Proteomes" id="UP000887578">
    <property type="component" value="Unplaced"/>
</dbReference>
<keyword evidence="1" id="KW-0004">4Fe-4S</keyword>
<dbReference type="GO" id="GO:0051539">
    <property type="term" value="F:4 iron, 4 sulfur cluster binding"/>
    <property type="evidence" value="ECO:0007669"/>
    <property type="project" value="UniProtKB-KW"/>
</dbReference>
<dbReference type="PANTHER" id="PTHR10670">
    <property type="entry name" value="DNA POLYMERASE EPSILON CATALYTIC SUBUNIT A"/>
    <property type="match status" value="1"/>
</dbReference>
<dbReference type="GO" id="GO:0006297">
    <property type="term" value="P:nucleotide-excision repair, DNA gap filling"/>
    <property type="evidence" value="ECO:0007669"/>
    <property type="project" value="TreeGrafter"/>
</dbReference>
<keyword evidence="1" id="KW-0411">Iron-sulfur</keyword>
<comment type="subcellular location">
    <subcellularLocation>
        <location evidence="1">Nucleus</location>
    </subcellularLocation>
</comment>
<keyword evidence="1" id="KW-0539">Nucleus</keyword>
<evidence type="ECO:0000313" key="2">
    <source>
        <dbReference type="Proteomes" id="UP000887578"/>
    </source>
</evidence>
<accession>A0A914Q200</accession>
<keyword evidence="1" id="KW-0238">DNA-binding</keyword>
<keyword evidence="1" id="KW-0239">DNA-directed DNA polymerase</keyword>
<dbReference type="WBParaSite" id="PDA_v2.g24756.t1">
    <property type="protein sequence ID" value="PDA_v2.g24756.t1"/>
    <property type="gene ID" value="PDA_v2.g24756"/>
</dbReference>
<dbReference type="GO" id="GO:0003887">
    <property type="term" value="F:DNA-directed DNA polymerase activity"/>
    <property type="evidence" value="ECO:0007669"/>
    <property type="project" value="UniProtKB-KW"/>
</dbReference>
<dbReference type="EC" id="2.7.7.7" evidence="1"/>
<proteinExistence type="inferred from homology"/>
<dbReference type="AlphaFoldDB" id="A0A914Q200"/>
<sequence length="135" mass="15635">MDGEVEKDDLIVQDKDTSSNTDQRLQIIREKDITDTKFGYSRYTETDRVNAWLVNVQPSEIFDGPTKTVLSACDFYFLGENGNRFKVAYPFRPYLYLGTVNGFEFQIAAYLTRKYPLAKVEHVEKENLDLVKLGF</sequence>
<evidence type="ECO:0000313" key="3">
    <source>
        <dbReference type="WBParaSite" id="PDA_v2.g24756.t1"/>
    </source>
</evidence>
<comment type="catalytic activity">
    <reaction evidence="1">
        <text>DNA(n) + a 2'-deoxyribonucleoside 5'-triphosphate = DNA(n+1) + diphosphate</text>
        <dbReference type="Rhea" id="RHEA:22508"/>
        <dbReference type="Rhea" id="RHEA-COMP:17339"/>
        <dbReference type="Rhea" id="RHEA-COMP:17340"/>
        <dbReference type="ChEBI" id="CHEBI:33019"/>
        <dbReference type="ChEBI" id="CHEBI:61560"/>
        <dbReference type="ChEBI" id="CHEBI:173112"/>
        <dbReference type="EC" id="2.7.7.7"/>
    </reaction>
</comment>
<comment type="function">
    <text evidence="1">DNA polymerase II participates in chromosomal DNA replication.</text>
</comment>
<keyword evidence="1" id="KW-0548">Nucleotidyltransferase</keyword>
<keyword evidence="1" id="KW-0479">Metal-binding</keyword>
<keyword evidence="1" id="KW-0408">Iron</keyword>
<dbReference type="PANTHER" id="PTHR10670:SF0">
    <property type="entry name" value="DNA POLYMERASE EPSILON CATALYTIC SUBUNIT A"/>
    <property type="match status" value="1"/>
</dbReference>
<evidence type="ECO:0000256" key="1">
    <source>
        <dbReference type="RuleBase" id="RU365029"/>
    </source>
</evidence>
<dbReference type="GO" id="GO:0008622">
    <property type="term" value="C:epsilon DNA polymerase complex"/>
    <property type="evidence" value="ECO:0007669"/>
    <property type="project" value="InterPro"/>
</dbReference>
<keyword evidence="1" id="KW-0235">DNA replication</keyword>
<dbReference type="GO" id="GO:0003677">
    <property type="term" value="F:DNA binding"/>
    <property type="evidence" value="ECO:0007669"/>
    <property type="project" value="UniProtKB-KW"/>
</dbReference>
<comment type="similarity">
    <text evidence="1">Belongs to the DNA polymerase type-B family.</text>
</comment>
<dbReference type="GO" id="GO:0008270">
    <property type="term" value="F:zinc ion binding"/>
    <property type="evidence" value="ECO:0007669"/>
    <property type="project" value="UniProtKB-KW"/>
</dbReference>
<dbReference type="InterPro" id="IPR029703">
    <property type="entry name" value="POL2"/>
</dbReference>
<reference evidence="3" key="1">
    <citation type="submission" date="2022-11" db="UniProtKB">
        <authorList>
            <consortium name="WormBaseParasite"/>
        </authorList>
    </citation>
    <scope>IDENTIFICATION</scope>
</reference>
<dbReference type="GO" id="GO:0045004">
    <property type="term" value="P:DNA replication proofreading"/>
    <property type="evidence" value="ECO:0007669"/>
    <property type="project" value="TreeGrafter"/>
</dbReference>
<comment type="cofactor">
    <cofactor evidence="1">
        <name>[4Fe-4S] cluster</name>
        <dbReference type="ChEBI" id="CHEBI:49883"/>
    </cofactor>
</comment>
<protein>
    <recommendedName>
        <fullName evidence="1">DNA polymerase epsilon catalytic subunit</fullName>
        <ecNumber evidence="1">2.7.7.7</ecNumber>
    </recommendedName>
</protein>
<name>A0A914Q200_9BILA</name>
<keyword evidence="1" id="KW-0862">Zinc</keyword>